<evidence type="ECO:0000256" key="4">
    <source>
        <dbReference type="ARBA" id="ARBA00022801"/>
    </source>
</evidence>
<reference evidence="6 7" key="1">
    <citation type="journal article" date="2017" name="Genome Biol. Evol.">
        <title>Phytophthora megakarya and P. palmivora, closely related causal agents of cacao black pod rot, underwent increases in genome sizes and gene numbers by different mechanisms.</title>
        <authorList>
            <person name="Ali S.S."/>
            <person name="Shao J."/>
            <person name="Lary D.J."/>
            <person name="Kronmiller B."/>
            <person name="Shen D."/>
            <person name="Strem M.D."/>
            <person name="Amoako-Attah I."/>
            <person name="Akrofi A.Y."/>
            <person name="Begoude B.A."/>
            <person name="Ten Hoopen G.M."/>
            <person name="Coulibaly K."/>
            <person name="Kebe B.I."/>
            <person name="Melnick R.L."/>
            <person name="Guiltinan M.J."/>
            <person name="Tyler B.M."/>
            <person name="Meinhardt L.W."/>
            <person name="Bailey B.A."/>
        </authorList>
    </citation>
    <scope>NUCLEOTIDE SEQUENCE [LARGE SCALE GENOMIC DNA]</scope>
    <source>
        <strain evidence="7">sbr112.9</strain>
    </source>
</reference>
<dbReference type="OrthoDB" id="443318at2759"/>
<keyword evidence="7" id="KW-1185">Reference proteome</keyword>
<dbReference type="EMBL" id="NCKW01005419">
    <property type="protein sequence ID" value="POM72879.1"/>
    <property type="molecule type" value="Genomic_DNA"/>
</dbReference>
<dbReference type="SUPFAM" id="SSF53474">
    <property type="entry name" value="alpha/beta-Hydrolases"/>
    <property type="match status" value="1"/>
</dbReference>
<dbReference type="GO" id="GO:0004185">
    <property type="term" value="F:serine-type carboxypeptidase activity"/>
    <property type="evidence" value="ECO:0007669"/>
    <property type="project" value="InterPro"/>
</dbReference>
<accession>A0A2P4Y599</accession>
<evidence type="ECO:0000256" key="1">
    <source>
        <dbReference type="ARBA" id="ARBA00009431"/>
    </source>
</evidence>
<evidence type="ECO:0000256" key="5">
    <source>
        <dbReference type="ARBA" id="ARBA00023180"/>
    </source>
</evidence>
<keyword evidence="3" id="KW-0645">Protease</keyword>
<evidence type="ECO:0000313" key="7">
    <source>
        <dbReference type="Proteomes" id="UP000237271"/>
    </source>
</evidence>
<protein>
    <submittedName>
        <fullName evidence="6">Serine carboxypeptidase</fullName>
    </submittedName>
</protein>
<dbReference type="InterPro" id="IPR029058">
    <property type="entry name" value="AB_hydrolase_fold"/>
</dbReference>
<dbReference type="Gene3D" id="3.40.50.1820">
    <property type="entry name" value="alpha/beta hydrolase"/>
    <property type="match status" value="1"/>
</dbReference>
<comment type="similarity">
    <text evidence="1">Belongs to the peptidase S10 family.</text>
</comment>
<dbReference type="Pfam" id="PF00450">
    <property type="entry name" value="Peptidase_S10"/>
    <property type="match status" value="1"/>
</dbReference>
<dbReference type="Proteomes" id="UP000237271">
    <property type="component" value="Unassembled WGS sequence"/>
</dbReference>
<dbReference type="GO" id="GO:0006508">
    <property type="term" value="P:proteolysis"/>
    <property type="evidence" value="ECO:0007669"/>
    <property type="project" value="UniProtKB-KW"/>
</dbReference>
<organism evidence="6 7">
    <name type="scientific">Phytophthora palmivora</name>
    <dbReference type="NCBI Taxonomy" id="4796"/>
    <lineage>
        <taxon>Eukaryota</taxon>
        <taxon>Sar</taxon>
        <taxon>Stramenopiles</taxon>
        <taxon>Oomycota</taxon>
        <taxon>Peronosporomycetes</taxon>
        <taxon>Peronosporales</taxon>
        <taxon>Peronosporaceae</taxon>
        <taxon>Phytophthora</taxon>
    </lineage>
</organism>
<keyword evidence="4" id="KW-0378">Hydrolase</keyword>
<dbReference type="PANTHER" id="PTHR11802">
    <property type="entry name" value="SERINE PROTEASE FAMILY S10 SERINE CARBOXYPEPTIDASE"/>
    <property type="match status" value="1"/>
</dbReference>
<gene>
    <name evidence="6" type="ORF">PHPALM_10343</name>
</gene>
<evidence type="ECO:0000313" key="6">
    <source>
        <dbReference type="EMBL" id="POM72879.1"/>
    </source>
</evidence>
<keyword evidence="2 6" id="KW-0121">Carboxypeptidase</keyword>
<evidence type="ECO:0000256" key="2">
    <source>
        <dbReference type="ARBA" id="ARBA00022645"/>
    </source>
</evidence>
<dbReference type="AlphaFoldDB" id="A0A2P4Y599"/>
<comment type="caution">
    <text evidence="6">The sequence shown here is derived from an EMBL/GenBank/DDBJ whole genome shotgun (WGS) entry which is preliminary data.</text>
</comment>
<evidence type="ECO:0000256" key="3">
    <source>
        <dbReference type="ARBA" id="ARBA00022670"/>
    </source>
</evidence>
<dbReference type="PANTHER" id="PTHR11802:SF113">
    <property type="entry name" value="SERINE CARBOXYPEPTIDASE CTSA-4.1"/>
    <property type="match status" value="1"/>
</dbReference>
<proteinExistence type="inferred from homology"/>
<keyword evidence="5" id="KW-0325">Glycoprotein</keyword>
<sequence length="252" mass="27502">MVTETTPLRDGELAPQDQHKKRLAGLVVVGFVMMVLAQGNARTPCADCTAPHGSNASECYEAPSVTNWFQCGTEKSESGYITLSNNVDDHLFYWFFESRKAPATDPLVLWMTGGGSGCSSLAALLTENGPCRINPDATTALNPHSWTAEANVIWLDQPTNVGFSYGSNSDIQFNVKTIQENVYWFLQGFLDKHPEFEGRAPLLAAHYIWAENQIVSKANATIRISLQGIAIGNGLVNPIVQMPHAVDMATKN</sequence>
<dbReference type="InterPro" id="IPR001563">
    <property type="entry name" value="Peptidase_S10"/>
</dbReference>
<name>A0A2P4Y599_9STRA</name>
<feature type="non-terminal residue" evidence="6">
    <location>
        <position position="252"/>
    </location>
</feature>